<gene>
    <name evidence="6" type="ORF">ATJ78_0912</name>
</gene>
<dbReference type="Pfam" id="PF01547">
    <property type="entry name" value="SBP_bac_1"/>
    <property type="match status" value="1"/>
</dbReference>
<dbReference type="SUPFAM" id="SSF53850">
    <property type="entry name" value="Periplasmic binding protein-like II"/>
    <property type="match status" value="1"/>
</dbReference>
<dbReference type="Gene3D" id="3.40.190.10">
    <property type="entry name" value="Periplasmic binding protein-like II"/>
    <property type="match status" value="1"/>
</dbReference>
<dbReference type="PANTHER" id="PTHR43649:SF31">
    <property type="entry name" value="SN-GLYCEROL-3-PHOSPHATE-BINDING PERIPLASMIC PROTEIN UGPB"/>
    <property type="match status" value="1"/>
</dbReference>
<dbReference type="PROSITE" id="PS51257">
    <property type="entry name" value="PROKAR_LIPOPROTEIN"/>
    <property type="match status" value="1"/>
</dbReference>
<dbReference type="RefSeq" id="WP_098406505.1">
    <property type="nucleotide sequence ID" value="NZ_PDJE01000001.1"/>
</dbReference>
<reference evidence="6 7" key="1">
    <citation type="submission" date="2017-10" db="EMBL/GenBank/DDBJ databases">
        <title>Sequencing the genomes of 1000 actinobacteria strains.</title>
        <authorList>
            <person name="Klenk H.-P."/>
        </authorList>
    </citation>
    <scope>NUCLEOTIDE SEQUENCE [LARGE SCALE GENOMIC DNA]</scope>
    <source>
        <strain evidence="6 7">DSM 21798</strain>
    </source>
</reference>
<sequence length="454" mass="49366">MYPNSKRRSPRLAAAGAVALAALTLTACGPSITSGGDDAASDRLQAPTAEQPEGEITIWDRSGDLFEVFEGVIDDFNEKYPEITVNHEAVDIDAKLQNTLITGTDVPDGVFLDDAMVSGYADYLWDLSDVLDPYIDDIAPQKIDVNTIGGGIYGVPYDLDPGLLFYNAAALDEAGVDVESIETYDDLLAAAQAYKDVNPDAHPIHLEQSEFLGQLQLEMYASQMGTSIADADGTLRLDSPEYEKILTFLDTVQSEGLGTRAEYLTPTDIAEMENGNQVFYPWAIWFSFAPQQLLPETSGDWRAMPLPAWEDGGARSGAMGGSSFVLPKDGENSELAWLFYEFLMYDEAGYTAVWGPNDVYPNGLNTSIPAYLPAADPENPLFEPVEALGGQDLWEVATSAGSQIPAGTSIPPWWNGAAEYLGNDIQRMLDGDLTPEEVIRQSSDAIQKNLIDRQ</sequence>
<dbReference type="AlphaFoldDB" id="A0A2A9DVH4"/>
<comment type="similarity">
    <text evidence="2">Belongs to the bacterial solute-binding protein 1 family.</text>
</comment>
<dbReference type="GO" id="GO:0030313">
    <property type="term" value="C:cell envelope"/>
    <property type="evidence" value="ECO:0007669"/>
    <property type="project" value="UniProtKB-SubCell"/>
</dbReference>
<feature type="chain" id="PRO_5038446075" evidence="5">
    <location>
        <begin position="28"/>
        <end position="454"/>
    </location>
</feature>
<comment type="caution">
    <text evidence="6">The sequence shown here is derived from an EMBL/GenBank/DDBJ whole genome shotgun (WGS) entry which is preliminary data.</text>
</comment>
<keyword evidence="3" id="KW-0813">Transport</keyword>
<dbReference type="Proteomes" id="UP000221369">
    <property type="component" value="Unassembled WGS sequence"/>
</dbReference>
<comment type="subcellular location">
    <subcellularLocation>
        <location evidence="1">Cell envelope</location>
    </subcellularLocation>
</comment>
<evidence type="ECO:0000313" key="7">
    <source>
        <dbReference type="Proteomes" id="UP000221369"/>
    </source>
</evidence>
<name>A0A2A9DVH4_9MICO</name>
<keyword evidence="4 5" id="KW-0732">Signal</keyword>
<evidence type="ECO:0000256" key="5">
    <source>
        <dbReference type="SAM" id="SignalP"/>
    </source>
</evidence>
<dbReference type="EMBL" id="PDJE01000001">
    <property type="protein sequence ID" value="PFG29992.1"/>
    <property type="molecule type" value="Genomic_DNA"/>
</dbReference>
<keyword evidence="7" id="KW-1185">Reference proteome</keyword>
<evidence type="ECO:0000256" key="2">
    <source>
        <dbReference type="ARBA" id="ARBA00008520"/>
    </source>
</evidence>
<feature type="signal peptide" evidence="5">
    <location>
        <begin position="1"/>
        <end position="27"/>
    </location>
</feature>
<evidence type="ECO:0000313" key="6">
    <source>
        <dbReference type="EMBL" id="PFG29992.1"/>
    </source>
</evidence>
<protein>
    <submittedName>
        <fullName evidence="6">Carbohydrate ABC transporter substrate-binding protein (CUT1 family)</fullName>
    </submittedName>
</protein>
<accession>A0A2A9DVH4</accession>
<evidence type="ECO:0000256" key="4">
    <source>
        <dbReference type="ARBA" id="ARBA00022729"/>
    </source>
</evidence>
<evidence type="ECO:0000256" key="3">
    <source>
        <dbReference type="ARBA" id="ARBA00022448"/>
    </source>
</evidence>
<dbReference type="PANTHER" id="PTHR43649">
    <property type="entry name" value="ARABINOSE-BINDING PROTEIN-RELATED"/>
    <property type="match status" value="1"/>
</dbReference>
<dbReference type="OrthoDB" id="1650177at2"/>
<dbReference type="InterPro" id="IPR050490">
    <property type="entry name" value="Bact_solute-bd_prot1"/>
</dbReference>
<evidence type="ECO:0000256" key="1">
    <source>
        <dbReference type="ARBA" id="ARBA00004196"/>
    </source>
</evidence>
<organism evidence="6 7">
    <name type="scientific">Paramicrobacterium agarici</name>
    <dbReference type="NCBI Taxonomy" id="630514"/>
    <lineage>
        <taxon>Bacteria</taxon>
        <taxon>Bacillati</taxon>
        <taxon>Actinomycetota</taxon>
        <taxon>Actinomycetes</taxon>
        <taxon>Micrococcales</taxon>
        <taxon>Microbacteriaceae</taxon>
        <taxon>Paramicrobacterium</taxon>
    </lineage>
</organism>
<proteinExistence type="inferred from homology"/>
<dbReference type="InterPro" id="IPR006059">
    <property type="entry name" value="SBP"/>
</dbReference>